<reference evidence="3" key="1">
    <citation type="journal article" date="2005" name="Nature">
        <title>The map-based sequence of the rice genome.</title>
        <authorList>
            <consortium name="International rice genome sequencing project (IRGSP)"/>
            <person name="Matsumoto T."/>
            <person name="Wu J."/>
            <person name="Kanamori H."/>
            <person name="Katayose Y."/>
            <person name="Fujisawa M."/>
            <person name="Namiki N."/>
            <person name="Mizuno H."/>
            <person name="Yamamoto K."/>
            <person name="Antonio B.A."/>
            <person name="Baba T."/>
            <person name="Sakata K."/>
            <person name="Nagamura Y."/>
            <person name="Aoki H."/>
            <person name="Arikawa K."/>
            <person name="Arita K."/>
            <person name="Bito T."/>
            <person name="Chiden Y."/>
            <person name="Fujitsuka N."/>
            <person name="Fukunaka R."/>
            <person name="Hamada M."/>
            <person name="Harada C."/>
            <person name="Hayashi A."/>
            <person name="Hijishita S."/>
            <person name="Honda M."/>
            <person name="Hosokawa S."/>
            <person name="Ichikawa Y."/>
            <person name="Idonuma A."/>
            <person name="Iijima M."/>
            <person name="Ikeda M."/>
            <person name="Ikeno M."/>
            <person name="Ito K."/>
            <person name="Ito S."/>
            <person name="Ito T."/>
            <person name="Ito Y."/>
            <person name="Ito Y."/>
            <person name="Iwabuchi A."/>
            <person name="Kamiya K."/>
            <person name="Karasawa W."/>
            <person name="Kurita K."/>
            <person name="Katagiri S."/>
            <person name="Kikuta A."/>
            <person name="Kobayashi H."/>
            <person name="Kobayashi N."/>
            <person name="Machita K."/>
            <person name="Maehara T."/>
            <person name="Masukawa M."/>
            <person name="Mizubayashi T."/>
            <person name="Mukai Y."/>
            <person name="Nagasaki H."/>
            <person name="Nagata Y."/>
            <person name="Naito S."/>
            <person name="Nakashima M."/>
            <person name="Nakama Y."/>
            <person name="Nakamichi Y."/>
            <person name="Nakamura M."/>
            <person name="Meguro A."/>
            <person name="Negishi M."/>
            <person name="Ohta I."/>
            <person name="Ohta T."/>
            <person name="Okamoto M."/>
            <person name="Ono N."/>
            <person name="Saji S."/>
            <person name="Sakaguchi M."/>
            <person name="Sakai K."/>
            <person name="Shibata M."/>
            <person name="Shimokawa T."/>
            <person name="Song J."/>
            <person name="Takazaki Y."/>
            <person name="Terasawa K."/>
            <person name="Tsugane M."/>
            <person name="Tsuji K."/>
            <person name="Ueda S."/>
            <person name="Waki K."/>
            <person name="Yamagata H."/>
            <person name="Yamamoto M."/>
            <person name="Yamamoto S."/>
            <person name="Yamane H."/>
            <person name="Yoshiki S."/>
            <person name="Yoshihara R."/>
            <person name="Yukawa K."/>
            <person name="Zhong H."/>
            <person name="Yano M."/>
            <person name="Yuan Q."/>
            <person name="Ouyang S."/>
            <person name="Liu J."/>
            <person name="Jones K.M."/>
            <person name="Gansberger K."/>
            <person name="Moffat K."/>
            <person name="Hill J."/>
            <person name="Bera J."/>
            <person name="Fadrosh D."/>
            <person name="Jin S."/>
            <person name="Johri S."/>
            <person name="Kim M."/>
            <person name="Overton L."/>
            <person name="Reardon M."/>
            <person name="Tsitrin T."/>
            <person name="Vuong H."/>
            <person name="Weaver B."/>
            <person name="Ciecko A."/>
            <person name="Tallon L."/>
            <person name="Jackson J."/>
            <person name="Pai G."/>
            <person name="Aken S.V."/>
            <person name="Utterback T."/>
            <person name="Reidmuller S."/>
            <person name="Feldblyum T."/>
            <person name="Hsiao J."/>
            <person name="Zismann V."/>
            <person name="Iobst S."/>
            <person name="de Vazeille A.R."/>
            <person name="Buell C.R."/>
            <person name="Ying K."/>
            <person name="Li Y."/>
            <person name="Lu T."/>
            <person name="Huang Y."/>
            <person name="Zhao Q."/>
            <person name="Feng Q."/>
            <person name="Zhang L."/>
            <person name="Zhu J."/>
            <person name="Weng Q."/>
            <person name="Mu J."/>
            <person name="Lu Y."/>
            <person name="Fan D."/>
            <person name="Liu Y."/>
            <person name="Guan J."/>
            <person name="Zhang Y."/>
            <person name="Yu S."/>
            <person name="Liu X."/>
            <person name="Zhang Y."/>
            <person name="Hong G."/>
            <person name="Han B."/>
            <person name="Choisne N."/>
            <person name="Demange N."/>
            <person name="Orjeda G."/>
            <person name="Samain S."/>
            <person name="Cattolico L."/>
            <person name="Pelletier E."/>
            <person name="Couloux A."/>
            <person name="Segurens B."/>
            <person name="Wincker P."/>
            <person name="D'Hont A."/>
            <person name="Scarpelli C."/>
            <person name="Weissenbach J."/>
            <person name="Salanoubat M."/>
            <person name="Quetier F."/>
            <person name="Yu Y."/>
            <person name="Kim H.R."/>
            <person name="Rambo T."/>
            <person name="Currie J."/>
            <person name="Collura K."/>
            <person name="Luo M."/>
            <person name="Yang T."/>
            <person name="Ammiraju J.S.S."/>
            <person name="Engler F."/>
            <person name="Soderlund C."/>
            <person name="Wing R.A."/>
            <person name="Palmer L.E."/>
            <person name="de la Bastide M."/>
            <person name="Spiegel L."/>
            <person name="Nascimento L."/>
            <person name="Zutavern T."/>
            <person name="O'Shaughnessy A."/>
            <person name="Dike S."/>
            <person name="Dedhia N."/>
            <person name="Preston R."/>
            <person name="Balija V."/>
            <person name="McCombie W.R."/>
            <person name="Chow T."/>
            <person name="Chen H."/>
            <person name="Chung M."/>
            <person name="Chen C."/>
            <person name="Shaw J."/>
            <person name="Wu H."/>
            <person name="Hsiao K."/>
            <person name="Chao Y."/>
            <person name="Chu M."/>
            <person name="Cheng C."/>
            <person name="Hour A."/>
            <person name="Lee P."/>
            <person name="Lin S."/>
            <person name="Lin Y."/>
            <person name="Liou J."/>
            <person name="Liu S."/>
            <person name="Hsing Y."/>
            <person name="Raghuvanshi S."/>
            <person name="Mohanty A."/>
            <person name="Bharti A.K."/>
            <person name="Gaur A."/>
            <person name="Gupta V."/>
            <person name="Kumar D."/>
            <person name="Ravi V."/>
            <person name="Vij S."/>
            <person name="Kapur A."/>
            <person name="Khurana P."/>
            <person name="Khurana P."/>
            <person name="Khurana J.P."/>
            <person name="Tyagi A.K."/>
            <person name="Gaikwad K."/>
            <person name="Singh A."/>
            <person name="Dalal V."/>
            <person name="Srivastava S."/>
            <person name="Dixit A."/>
            <person name="Pal A.K."/>
            <person name="Ghazi I.A."/>
            <person name="Yadav M."/>
            <person name="Pandit A."/>
            <person name="Bhargava A."/>
            <person name="Sureshbabu K."/>
            <person name="Batra K."/>
            <person name="Sharma T.R."/>
            <person name="Mohapatra T."/>
            <person name="Singh N.K."/>
            <person name="Messing J."/>
            <person name="Nelson A.B."/>
            <person name="Fuks G."/>
            <person name="Kavchok S."/>
            <person name="Keizer G."/>
            <person name="Linton E."/>
            <person name="Llaca V."/>
            <person name="Song R."/>
            <person name="Tanyolac B."/>
            <person name="Young S."/>
            <person name="Ho-Il K."/>
            <person name="Hahn J.H."/>
            <person name="Sangsakoo G."/>
            <person name="Vanavichit A."/>
            <person name="de Mattos Luiz.A.T."/>
            <person name="Zimmer P.D."/>
            <person name="Malone G."/>
            <person name="Dellagostin O."/>
            <person name="de Oliveira A.C."/>
            <person name="Bevan M."/>
            <person name="Bancroft I."/>
            <person name="Minx P."/>
            <person name="Cordum H."/>
            <person name="Wilson R."/>
            <person name="Cheng Z."/>
            <person name="Jin W."/>
            <person name="Jiang J."/>
            <person name="Leong S.A."/>
            <person name="Iwama H."/>
            <person name="Gojobori T."/>
            <person name="Itoh T."/>
            <person name="Niimura Y."/>
            <person name="Fujii Y."/>
            <person name="Habara T."/>
            <person name="Sakai H."/>
            <person name="Sato Y."/>
            <person name="Wilson G."/>
            <person name="Kumar K."/>
            <person name="McCouch S."/>
            <person name="Juretic N."/>
            <person name="Hoen D."/>
            <person name="Wright S."/>
            <person name="Bruskiewich R."/>
            <person name="Bureau T."/>
            <person name="Miyao A."/>
            <person name="Hirochika H."/>
            <person name="Nishikawa T."/>
            <person name="Kadowaki K."/>
            <person name="Sugiura M."/>
            <person name="Burr B."/>
            <person name="Sasaki T."/>
        </authorList>
    </citation>
    <scope>NUCLEOTIDE SEQUENCE [LARGE SCALE GENOMIC DNA]</scope>
    <source>
        <strain evidence="3">cv. Nipponbare</strain>
    </source>
</reference>
<protein>
    <submittedName>
        <fullName evidence="2">Uncharacterized protein</fullName>
    </submittedName>
</protein>
<proteinExistence type="predicted"/>
<evidence type="ECO:0000256" key="1">
    <source>
        <dbReference type="SAM" id="MobiDB-lite"/>
    </source>
</evidence>
<dbReference type="EMBL" id="AP005512">
    <property type="protein sequence ID" value="BAD03719.1"/>
    <property type="molecule type" value="Genomic_DNA"/>
</dbReference>
<feature type="compositionally biased region" description="Basic residues" evidence="1">
    <location>
        <begin position="16"/>
        <end position="28"/>
    </location>
</feature>
<feature type="region of interest" description="Disordered" evidence="1">
    <location>
        <begin position="131"/>
        <end position="193"/>
    </location>
</feature>
<evidence type="ECO:0000313" key="3">
    <source>
        <dbReference type="Proteomes" id="UP000000763"/>
    </source>
</evidence>
<name>Q6YZT1_ORYSJ</name>
<feature type="compositionally biased region" description="Basic residues" evidence="1">
    <location>
        <begin position="55"/>
        <end position="68"/>
    </location>
</feature>
<dbReference type="Proteomes" id="UP000000763">
    <property type="component" value="Chromosome 8"/>
</dbReference>
<dbReference type="AlphaFoldDB" id="Q6YZT1"/>
<sequence>MAKLTGVRCERGSRDGRRRRRGGRRRPRAREPDGGDGAARCGGKRRLAATGAAAARRRGGRTVRERRRARERVIAKRKRERRRRGCFIWTRGVDRGRDGRDFASRRGEVEVEREAGFKIRILAISGARVSGEGVEGRGKGGRTRGVADVARGRRAREVARRRLRTAGGRRLGMGPTGGPHLSVTPGERGGGAG</sequence>
<feature type="region of interest" description="Disordered" evidence="1">
    <location>
        <begin position="1"/>
        <end position="68"/>
    </location>
</feature>
<accession>Q6YZT1</accession>
<evidence type="ECO:0000313" key="2">
    <source>
        <dbReference type="EMBL" id="BAD03719.1"/>
    </source>
</evidence>
<gene>
    <name evidence="2" type="primary">OSJNBa0012O03.32</name>
</gene>
<organism evidence="2 3">
    <name type="scientific">Oryza sativa subsp. japonica</name>
    <name type="common">Rice</name>
    <dbReference type="NCBI Taxonomy" id="39947"/>
    <lineage>
        <taxon>Eukaryota</taxon>
        <taxon>Viridiplantae</taxon>
        <taxon>Streptophyta</taxon>
        <taxon>Embryophyta</taxon>
        <taxon>Tracheophyta</taxon>
        <taxon>Spermatophyta</taxon>
        <taxon>Magnoliopsida</taxon>
        <taxon>Liliopsida</taxon>
        <taxon>Poales</taxon>
        <taxon>Poaceae</taxon>
        <taxon>BOP clade</taxon>
        <taxon>Oryzoideae</taxon>
        <taxon>Oryzeae</taxon>
        <taxon>Oryzinae</taxon>
        <taxon>Oryza</taxon>
        <taxon>Oryza sativa</taxon>
    </lineage>
</organism>
<reference evidence="3" key="2">
    <citation type="journal article" date="2008" name="Nucleic Acids Res.">
        <title>The rice annotation project database (RAP-DB): 2008 update.</title>
        <authorList>
            <consortium name="The rice annotation project (RAP)"/>
        </authorList>
    </citation>
    <scope>GENOME REANNOTATION</scope>
    <source>
        <strain evidence="3">cv. Nipponbare</strain>
    </source>
</reference>